<dbReference type="GeneID" id="71203885"/>
<gene>
    <name evidence="2" type="ORF">RBB84_01770</name>
</gene>
<proteinExistence type="predicted"/>
<dbReference type="Pfam" id="PF00196">
    <property type="entry name" value="GerE"/>
    <property type="match status" value="1"/>
</dbReference>
<sequence length="41" mass="4632">MAHEFVISEKTVARHPSNIFTKLDVSSRAAATAYAYEHRLL</sequence>
<dbReference type="KEGG" id="rhox:RBB84_01770"/>
<accession>A0AAU7V2X8</accession>
<dbReference type="InterPro" id="IPR016032">
    <property type="entry name" value="Sig_transdc_resp-reg_C-effctor"/>
</dbReference>
<feature type="domain" description="HTH luxR-type" evidence="1">
    <location>
        <begin position="1"/>
        <end position="39"/>
    </location>
</feature>
<reference evidence="2" key="1">
    <citation type="submission" date="2023-08" db="EMBL/GenBank/DDBJ databases">
        <title>The novel hydrolase IpcH responsible for the initial isoprocarb degradation step in Rhodococcus sp. D-6.</title>
        <authorList>
            <person name="Zhu Q."/>
        </authorList>
    </citation>
    <scope>NUCLEOTIDE SEQUENCE</scope>
    <source>
        <strain evidence="2">D-6</strain>
    </source>
</reference>
<dbReference type="InterPro" id="IPR000792">
    <property type="entry name" value="Tscrpt_reg_LuxR_C"/>
</dbReference>
<dbReference type="PROSITE" id="PS50043">
    <property type="entry name" value="HTH_LUXR_2"/>
    <property type="match status" value="1"/>
</dbReference>
<dbReference type="EMBL" id="CP132970">
    <property type="protein sequence ID" value="XBW06663.1"/>
    <property type="molecule type" value="Genomic_DNA"/>
</dbReference>
<dbReference type="GO" id="GO:0003677">
    <property type="term" value="F:DNA binding"/>
    <property type="evidence" value="ECO:0007669"/>
    <property type="project" value="InterPro"/>
</dbReference>
<dbReference type="GO" id="GO:0006355">
    <property type="term" value="P:regulation of DNA-templated transcription"/>
    <property type="evidence" value="ECO:0007669"/>
    <property type="project" value="InterPro"/>
</dbReference>
<evidence type="ECO:0000313" key="2">
    <source>
        <dbReference type="EMBL" id="XBW06663.1"/>
    </source>
</evidence>
<dbReference type="RefSeq" id="WP_313906263.1">
    <property type="nucleotide sequence ID" value="NZ_CP132970.1"/>
</dbReference>
<name>A0AAU7V2X8_9NOCA</name>
<dbReference type="Gene3D" id="1.10.10.10">
    <property type="entry name" value="Winged helix-like DNA-binding domain superfamily/Winged helix DNA-binding domain"/>
    <property type="match status" value="1"/>
</dbReference>
<organism evidence="2">
    <name type="scientific">Rhodococcus sp. D-6</name>
    <dbReference type="NCBI Taxonomy" id="1387842"/>
    <lineage>
        <taxon>Bacteria</taxon>
        <taxon>Bacillati</taxon>
        <taxon>Actinomycetota</taxon>
        <taxon>Actinomycetes</taxon>
        <taxon>Mycobacteriales</taxon>
        <taxon>Nocardiaceae</taxon>
        <taxon>Rhodococcus</taxon>
    </lineage>
</organism>
<protein>
    <submittedName>
        <fullName evidence="2">LuxR C-terminal-related transcriptional regulator</fullName>
    </submittedName>
</protein>
<dbReference type="InterPro" id="IPR036388">
    <property type="entry name" value="WH-like_DNA-bd_sf"/>
</dbReference>
<evidence type="ECO:0000259" key="1">
    <source>
        <dbReference type="PROSITE" id="PS50043"/>
    </source>
</evidence>
<dbReference type="SUPFAM" id="SSF46894">
    <property type="entry name" value="C-terminal effector domain of the bipartite response regulators"/>
    <property type="match status" value="1"/>
</dbReference>
<dbReference type="AlphaFoldDB" id="A0AAU7V2X8"/>